<feature type="region of interest" description="Disordered" evidence="1">
    <location>
        <begin position="118"/>
        <end position="158"/>
    </location>
</feature>
<proteinExistence type="predicted"/>
<feature type="non-terminal residue" evidence="2">
    <location>
        <position position="170"/>
    </location>
</feature>
<dbReference type="GeneID" id="20330350"/>
<reference evidence="2 3" key="1">
    <citation type="submission" date="2013-11" db="EMBL/GenBank/DDBJ databases">
        <title>Opisthorchis viverrini - life in the bile duct.</title>
        <authorList>
            <person name="Young N.D."/>
            <person name="Nagarajan N."/>
            <person name="Lin S.J."/>
            <person name="Korhonen P.K."/>
            <person name="Jex A.R."/>
            <person name="Hall R.S."/>
            <person name="Safavi-Hemami H."/>
            <person name="Kaewkong W."/>
            <person name="Bertrand D."/>
            <person name="Gao S."/>
            <person name="Seet Q."/>
            <person name="Wongkham S."/>
            <person name="Teh B.T."/>
            <person name="Wongkham C."/>
            <person name="Intapan P.M."/>
            <person name="Maleewong W."/>
            <person name="Yang X."/>
            <person name="Hu M."/>
            <person name="Wang Z."/>
            <person name="Hofmann A."/>
            <person name="Sternberg P.W."/>
            <person name="Tan P."/>
            <person name="Wang J."/>
            <person name="Gasser R.B."/>
        </authorList>
    </citation>
    <scope>NUCLEOTIDE SEQUENCE [LARGE SCALE GENOMIC DNA]</scope>
</reference>
<dbReference type="RefSeq" id="XP_009177999.1">
    <property type="nucleotide sequence ID" value="XM_009179735.1"/>
</dbReference>
<dbReference type="AlphaFoldDB" id="A0A074ZSL0"/>
<sequence>MNVGNISKDGTLFLNRLPRGGDYVFRCTVYCTCENEETSSNAQISIYIESELDVGEEDRSEGTARFREPEGEIGVEQSENERELHKISEILSDPAAGLDLLDSKEKQLLKEKLSSLLDRSDGKSPLTPTDEWELRNQLESLVPRGGGQPSDSPGGNRLLRQLLNELTVTE</sequence>
<feature type="region of interest" description="Disordered" evidence="1">
    <location>
        <begin position="53"/>
        <end position="82"/>
    </location>
</feature>
<dbReference type="CTD" id="20330350"/>
<evidence type="ECO:0000313" key="3">
    <source>
        <dbReference type="Proteomes" id="UP000054324"/>
    </source>
</evidence>
<evidence type="ECO:0000256" key="1">
    <source>
        <dbReference type="SAM" id="MobiDB-lite"/>
    </source>
</evidence>
<organism evidence="2 3">
    <name type="scientific">Opisthorchis viverrini</name>
    <name type="common">Southeast Asian liver fluke</name>
    <dbReference type="NCBI Taxonomy" id="6198"/>
    <lineage>
        <taxon>Eukaryota</taxon>
        <taxon>Metazoa</taxon>
        <taxon>Spiralia</taxon>
        <taxon>Lophotrochozoa</taxon>
        <taxon>Platyhelminthes</taxon>
        <taxon>Trematoda</taxon>
        <taxon>Digenea</taxon>
        <taxon>Opisthorchiida</taxon>
        <taxon>Opisthorchiata</taxon>
        <taxon>Opisthorchiidae</taxon>
        <taxon>Opisthorchis</taxon>
    </lineage>
</organism>
<protein>
    <submittedName>
        <fullName evidence="2">Uncharacterized protein</fullName>
    </submittedName>
</protein>
<name>A0A074ZSL0_OPIVI</name>
<dbReference type="KEGG" id="ovi:T265_16185"/>
<evidence type="ECO:0000313" key="2">
    <source>
        <dbReference type="EMBL" id="KER18254.1"/>
    </source>
</evidence>
<dbReference type="EMBL" id="KL605049">
    <property type="protein sequence ID" value="KER18254.1"/>
    <property type="molecule type" value="Genomic_DNA"/>
</dbReference>
<dbReference type="STRING" id="6198.A0A074ZSL0"/>
<accession>A0A074ZSL0</accession>
<keyword evidence="3" id="KW-1185">Reference proteome</keyword>
<gene>
    <name evidence="2" type="ORF">T265_16185</name>
</gene>
<feature type="compositionally biased region" description="Basic and acidic residues" evidence="1">
    <location>
        <begin position="60"/>
        <end position="70"/>
    </location>
</feature>
<dbReference type="Proteomes" id="UP000054324">
    <property type="component" value="Unassembled WGS sequence"/>
</dbReference>